<gene>
    <name evidence="3" type="ORF">SPHA_66193</name>
</gene>
<evidence type="ECO:0000313" key="4">
    <source>
        <dbReference type="Proteomes" id="UP000597762"/>
    </source>
</evidence>
<feature type="transmembrane region" description="Helical" evidence="1">
    <location>
        <begin position="170"/>
        <end position="189"/>
    </location>
</feature>
<feature type="chain" id="PRO_5032519223" evidence="2">
    <location>
        <begin position="24"/>
        <end position="427"/>
    </location>
</feature>
<feature type="transmembrane region" description="Helical" evidence="1">
    <location>
        <begin position="136"/>
        <end position="158"/>
    </location>
</feature>
<dbReference type="AlphaFoldDB" id="A0A812E833"/>
<feature type="transmembrane region" description="Helical" evidence="1">
    <location>
        <begin position="101"/>
        <end position="124"/>
    </location>
</feature>
<name>A0A812E833_ACAPH</name>
<evidence type="ECO:0000256" key="1">
    <source>
        <dbReference type="SAM" id="Phobius"/>
    </source>
</evidence>
<evidence type="ECO:0000256" key="2">
    <source>
        <dbReference type="SAM" id="SignalP"/>
    </source>
</evidence>
<proteinExistence type="predicted"/>
<keyword evidence="2" id="KW-0732">Signal</keyword>
<dbReference type="EMBL" id="CAHIKZ030004770">
    <property type="protein sequence ID" value="CAE1315215.1"/>
    <property type="molecule type" value="Genomic_DNA"/>
</dbReference>
<feature type="signal peptide" evidence="2">
    <location>
        <begin position="1"/>
        <end position="23"/>
    </location>
</feature>
<protein>
    <submittedName>
        <fullName evidence="3">Uncharacterized protein</fullName>
    </submittedName>
</protein>
<feature type="transmembrane region" description="Helical" evidence="1">
    <location>
        <begin position="231"/>
        <end position="252"/>
    </location>
</feature>
<keyword evidence="1" id="KW-0472">Membrane</keyword>
<organism evidence="3 4">
    <name type="scientific">Acanthosepion pharaonis</name>
    <name type="common">Pharaoh cuttlefish</name>
    <name type="synonym">Sepia pharaonis</name>
    <dbReference type="NCBI Taxonomy" id="158019"/>
    <lineage>
        <taxon>Eukaryota</taxon>
        <taxon>Metazoa</taxon>
        <taxon>Spiralia</taxon>
        <taxon>Lophotrochozoa</taxon>
        <taxon>Mollusca</taxon>
        <taxon>Cephalopoda</taxon>
        <taxon>Coleoidea</taxon>
        <taxon>Decapodiformes</taxon>
        <taxon>Sepiida</taxon>
        <taxon>Sepiina</taxon>
        <taxon>Sepiidae</taxon>
        <taxon>Acanthosepion</taxon>
    </lineage>
</organism>
<keyword evidence="4" id="KW-1185">Reference proteome</keyword>
<reference evidence="3" key="1">
    <citation type="submission" date="2021-01" db="EMBL/GenBank/DDBJ databases">
        <authorList>
            <person name="Li R."/>
            <person name="Bekaert M."/>
        </authorList>
    </citation>
    <scope>NUCLEOTIDE SEQUENCE</scope>
    <source>
        <strain evidence="3">Farmed</strain>
    </source>
</reference>
<feature type="transmembrane region" description="Helical" evidence="1">
    <location>
        <begin position="397"/>
        <end position="416"/>
    </location>
</feature>
<accession>A0A812E833</accession>
<feature type="transmembrane region" description="Helical" evidence="1">
    <location>
        <begin position="195"/>
        <end position="219"/>
    </location>
</feature>
<sequence>MSLSHFFFLFLFFLPHSPPPWFSYPFFFQSCSTLSSTTVNFLSQIHLRLDSPFLLFFLPLTYSSHYRRSQPSSSPGVTFLFFPPSPFPPLLFSCRSFSLSLLLVITPSLIPILFFILILPFIIFYHSTSPSSAGHFWFFLPTSPIFHSFSSLSASILIQSTLLNPHSVTVNSSYFLIIVVVSLSSYHSASESSLFGLSFFLHFYPLSPLFILSWSLFFLLHPSLFSHSITFSIPIAPLFLIIPLTLNISFFLFSSSFYLPNFIILHQHHPSLFSLSSSSSSFFIFTVSPLLHPKPPTGNSYSFLFSSSFYLPTFTVLHQLHPLLILHFSSNSSFIFTISTLLHTHSFSVGCPLCSHCLPSRATYTPLFLLLTVYYFYHSPPPSFLVVFPHFSSVDFFYFFFHLSPFSFFFFLHFLLPSEGHFILFLH</sequence>
<feature type="transmembrane region" description="Helical" evidence="1">
    <location>
        <begin position="361"/>
        <end position="377"/>
    </location>
</feature>
<dbReference type="Proteomes" id="UP000597762">
    <property type="component" value="Unassembled WGS sequence"/>
</dbReference>
<keyword evidence="1" id="KW-0812">Transmembrane</keyword>
<comment type="caution">
    <text evidence="3">The sequence shown here is derived from an EMBL/GenBank/DDBJ whole genome shotgun (WGS) entry which is preliminary data.</text>
</comment>
<evidence type="ECO:0000313" key="3">
    <source>
        <dbReference type="EMBL" id="CAE1315215.1"/>
    </source>
</evidence>
<keyword evidence="1" id="KW-1133">Transmembrane helix</keyword>